<proteinExistence type="predicted"/>
<protein>
    <submittedName>
        <fullName evidence="1">Uncharacterized protein</fullName>
    </submittedName>
</protein>
<accession>A0A7S4CXV0</accession>
<dbReference type="EMBL" id="HBJA01056595">
    <property type="protein sequence ID" value="CAE0808875.1"/>
    <property type="molecule type" value="Transcribed_RNA"/>
</dbReference>
<evidence type="ECO:0000313" key="1">
    <source>
        <dbReference type="EMBL" id="CAE0808875.1"/>
    </source>
</evidence>
<dbReference type="AlphaFoldDB" id="A0A7S4CXV0"/>
<name>A0A7S4CXV0_9EUGL</name>
<sequence>MMIKMTGLGTCRKSEMGLPVQYWLMAAGVLLEDEREGHGRQEAFTGGGRLEGCLGCNRELLLGAVAPRCRSSVGLAKGHVELMSTWHEGNSGAINTPTTALPTFWAF</sequence>
<gene>
    <name evidence="1" type="ORF">EGYM00163_LOCUS20006</name>
</gene>
<organism evidence="1">
    <name type="scientific">Eutreptiella gymnastica</name>
    <dbReference type="NCBI Taxonomy" id="73025"/>
    <lineage>
        <taxon>Eukaryota</taxon>
        <taxon>Discoba</taxon>
        <taxon>Euglenozoa</taxon>
        <taxon>Euglenida</taxon>
        <taxon>Spirocuta</taxon>
        <taxon>Euglenophyceae</taxon>
        <taxon>Eutreptiales</taxon>
        <taxon>Eutreptiaceae</taxon>
        <taxon>Eutreptiella</taxon>
    </lineage>
</organism>
<reference evidence="1" key="1">
    <citation type="submission" date="2021-01" db="EMBL/GenBank/DDBJ databases">
        <authorList>
            <person name="Corre E."/>
            <person name="Pelletier E."/>
            <person name="Niang G."/>
            <person name="Scheremetjew M."/>
            <person name="Finn R."/>
            <person name="Kale V."/>
            <person name="Holt S."/>
            <person name="Cochrane G."/>
            <person name="Meng A."/>
            <person name="Brown T."/>
            <person name="Cohen L."/>
        </authorList>
    </citation>
    <scope>NUCLEOTIDE SEQUENCE</scope>
    <source>
        <strain evidence="1">CCMP1594</strain>
    </source>
</reference>